<reference evidence="3" key="1">
    <citation type="submission" date="2013-11" db="EMBL/GenBank/DDBJ databases">
        <authorList>
            <person name="Hoang H.T."/>
            <person name="Killian M.L."/>
            <person name="Madson D.M."/>
            <person name="Arruda P.H.E."/>
            <person name="Sun D."/>
            <person name="Schwartz K.J."/>
            <person name="Yoon K."/>
        </authorList>
    </citation>
    <scope>NUCLEOTIDE SEQUENCE [LARGE SCALE GENOMIC DNA]</scope>
    <source>
        <strain evidence="3">CDK2</strain>
    </source>
</reference>
<dbReference type="AlphaFoldDB" id="A0A0P7GMA5"/>
<evidence type="ECO:0000313" key="3">
    <source>
        <dbReference type="Proteomes" id="UP000050535"/>
    </source>
</evidence>
<protein>
    <submittedName>
        <fullName evidence="2">Uncharacterized protein</fullName>
    </submittedName>
</protein>
<keyword evidence="1" id="KW-0472">Membrane</keyword>
<name>A0A0P7GMA5_9EURY</name>
<keyword evidence="3" id="KW-1185">Reference proteome</keyword>
<accession>A0A0P7GMA5</accession>
<gene>
    <name evidence="2" type="ORF">SY89_00394</name>
</gene>
<keyword evidence="1" id="KW-1133">Transmembrane helix</keyword>
<feature type="transmembrane region" description="Helical" evidence="1">
    <location>
        <begin position="42"/>
        <end position="62"/>
    </location>
</feature>
<proteinExistence type="predicted"/>
<feature type="transmembrane region" description="Helical" evidence="1">
    <location>
        <begin position="18"/>
        <end position="36"/>
    </location>
</feature>
<dbReference type="RefSeq" id="WP_054582916.1">
    <property type="nucleotide sequence ID" value="NZ_LGUC01000001.1"/>
</dbReference>
<evidence type="ECO:0000313" key="2">
    <source>
        <dbReference type="EMBL" id="KPN29679.1"/>
    </source>
</evidence>
<organism evidence="2 3">
    <name type="scientific">Halolamina pelagica</name>
    <dbReference type="NCBI Taxonomy" id="699431"/>
    <lineage>
        <taxon>Archaea</taxon>
        <taxon>Methanobacteriati</taxon>
        <taxon>Methanobacteriota</taxon>
        <taxon>Stenosarchaea group</taxon>
        <taxon>Halobacteria</taxon>
        <taxon>Halobacteriales</taxon>
        <taxon>Haloferacaceae</taxon>
    </lineage>
</organism>
<comment type="caution">
    <text evidence="2">The sequence shown here is derived from an EMBL/GenBank/DDBJ whole genome shotgun (WGS) entry which is preliminary data.</text>
</comment>
<dbReference type="EMBL" id="LGUC01000001">
    <property type="protein sequence ID" value="KPN29679.1"/>
    <property type="molecule type" value="Genomic_DNA"/>
</dbReference>
<evidence type="ECO:0000256" key="1">
    <source>
        <dbReference type="SAM" id="Phobius"/>
    </source>
</evidence>
<sequence length="65" mass="6562">MAVVASYRSLAVHAGSRVNALGNTALFLGAAAAYGGGVNFGIGPVATAGQALFLIAVTYFVLRLY</sequence>
<keyword evidence="1" id="KW-0812">Transmembrane</keyword>
<dbReference type="Proteomes" id="UP000050535">
    <property type="component" value="Unassembled WGS sequence"/>
</dbReference>